<keyword evidence="11" id="KW-0560">Oxidoreductase</keyword>
<evidence type="ECO:0000256" key="17">
    <source>
        <dbReference type="PIRSR" id="PIRSR601834-1"/>
    </source>
</evidence>
<name>A0A9N9NL54_9GLOM</name>
<evidence type="ECO:0000256" key="9">
    <source>
        <dbReference type="ARBA" id="ARBA00022827"/>
    </source>
</evidence>
<feature type="domain" description="FAD-binding FR-type" evidence="19">
    <location>
        <begin position="1"/>
        <end position="123"/>
    </location>
</feature>
<dbReference type="PRINTS" id="PR00406">
    <property type="entry name" value="CYTB5RDTASE"/>
</dbReference>
<dbReference type="InterPro" id="IPR017938">
    <property type="entry name" value="Riboflavin_synthase-like_b-brl"/>
</dbReference>
<evidence type="ECO:0000256" key="7">
    <source>
        <dbReference type="ARBA" id="ARBA00022692"/>
    </source>
</evidence>
<keyword evidence="13 18" id="KW-0472">Membrane</keyword>
<proteinExistence type="inferred from homology"/>
<evidence type="ECO:0000256" key="6">
    <source>
        <dbReference type="ARBA" id="ARBA00022630"/>
    </source>
</evidence>
<dbReference type="PANTHER" id="PTHR19370">
    <property type="entry name" value="NADH-CYTOCHROME B5 REDUCTASE"/>
    <property type="match status" value="1"/>
</dbReference>
<comment type="similarity">
    <text evidence="4">Belongs to the flavoprotein pyridine nucleotide cytochrome reductase family.</text>
</comment>
<dbReference type="InterPro" id="IPR001433">
    <property type="entry name" value="OxRdtase_FAD/NAD-bd"/>
</dbReference>
<evidence type="ECO:0000256" key="10">
    <source>
        <dbReference type="ARBA" id="ARBA00022989"/>
    </source>
</evidence>
<dbReference type="CDD" id="cd06183">
    <property type="entry name" value="cyt_b5_reduct_like"/>
    <property type="match status" value="1"/>
</dbReference>
<evidence type="ECO:0000256" key="5">
    <source>
        <dbReference type="ARBA" id="ARBA00012011"/>
    </source>
</evidence>
<dbReference type="SUPFAM" id="SSF52343">
    <property type="entry name" value="Ferredoxin reductase-like, C-terminal NADP-linked domain"/>
    <property type="match status" value="1"/>
</dbReference>
<keyword evidence="12" id="KW-0520">NAD</keyword>
<dbReference type="Proteomes" id="UP000789759">
    <property type="component" value="Unassembled WGS sequence"/>
</dbReference>
<dbReference type="GO" id="GO:0005741">
    <property type="term" value="C:mitochondrial outer membrane"/>
    <property type="evidence" value="ECO:0007669"/>
    <property type="project" value="UniProtKB-SubCell"/>
</dbReference>
<evidence type="ECO:0000256" key="18">
    <source>
        <dbReference type="SAM" id="Phobius"/>
    </source>
</evidence>
<dbReference type="InterPro" id="IPR039261">
    <property type="entry name" value="FNR_nucleotide-bd"/>
</dbReference>
<gene>
    <name evidence="20" type="ORF">CPELLU_LOCUS14236</name>
</gene>
<evidence type="ECO:0000256" key="1">
    <source>
        <dbReference type="ARBA" id="ARBA00001974"/>
    </source>
</evidence>
<evidence type="ECO:0000256" key="13">
    <source>
        <dbReference type="ARBA" id="ARBA00023136"/>
    </source>
</evidence>
<dbReference type="FunFam" id="3.40.50.80:FF:000019">
    <property type="entry name" value="NADH-cytochrome b5 reductase"/>
    <property type="match status" value="1"/>
</dbReference>
<sequence>MSSNIINITISAAVLGGFYLYSPDFFPIIAALVSVLWTAFGIKLLFFNKSKGLPIGQHISIRAEIDGTPIQRSYTPTSSDDDIGHFDLVIKTYPNGNISKWIDGLEVGQMITVKGPKGKFIYKPGLVRALGMIAGGTGITPMLQIIQAICKNPADKTRVSLIFANVTYDDILLKDELDSLAASHENFTVFYSLDKPPEGWTGGSGFVTPEVIQKYCPSPSDDIKILLCGPTPMVNAMAKHCEALGYNKPRTISRLE</sequence>
<evidence type="ECO:0000259" key="19">
    <source>
        <dbReference type="PROSITE" id="PS51384"/>
    </source>
</evidence>
<keyword evidence="21" id="KW-1185">Reference proteome</keyword>
<evidence type="ECO:0000256" key="12">
    <source>
        <dbReference type="ARBA" id="ARBA00023027"/>
    </source>
</evidence>
<dbReference type="Pfam" id="PF00970">
    <property type="entry name" value="FAD_binding_6"/>
    <property type="match status" value="1"/>
</dbReference>
<keyword evidence="9 17" id="KW-0274">FAD</keyword>
<comment type="catalytic activity">
    <reaction evidence="16">
        <text>2 Fe(3+)-[Dph3] + NADH = 2 Fe(2+)-[Dph3] + NAD(+) + H(+)</text>
        <dbReference type="Rhea" id="RHEA:71231"/>
        <dbReference type="Rhea" id="RHEA-COMP:18002"/>
        <dbReference type="Rhea" id="RHEA-COMP:18003"/>
        <dbReference type="ChEBI" id="CHEBI:15378"/>
        <dbReference type="ChEBI" id="CHEBI:29033"/>
        <dbReference type="ChEBI" id="CHEBI:29034"/>
        <dbReference type="ChEBI" id="CHEBI:57540"/>
        <dbReference type="ChEBI" id="CHEBI:57945"/>
        <dbReference type="ChEBI" id="CHEBI:83228"/>
    </reaction>
    <physiologicalReaction direction="left-to-right" evidence="16">
        <dbReference type="Rhea" id="RHEA:71232"/>
    </physiologicalReaction>
</comment>
<keyword evidence="8" id="KW-0496">Mitochondrion</keyword>
<dbReference type="PROSITE" id="PS51384">
    <property type="entry name" value="FAD_FR"/>
    <property type="match status" value="1"/>
</dbReference>
<evidence type="ECO:0000256" key="11">
    <source>
        <dbReference type="ARBA" id="ARBA00023002"/>
    </source>
</evidence>
<comment type="cofactor">
    <cofactor evidence="1 17">
        <name>FAD</name>
        <dbReference type="ChEBI" id="CHEBI:57692"/>
    </cofactor>
</comment>
<dbReference type="EMBL" id="CAJVQA010016531">
    <property type="protein sequence ID" value="CAG8743662.1"/>
    <property type="molecule type" value="Genomic_DNA"/>
</dbReference>
<dbReference type="Gene3D" id="2.40.30.10">
    <property type="entry name" value="Translation factors"/>
    <property type="match status" value="1"/>
</dbReference>
<accession>A0A9N9NL54</accession>
<evidence type="ECO:0000313" key="21">
    <source>
        <dbReference type="Proteomes" id="UP000789759"/>
    </source>
</evidence>
<feature type="non-terminal residue" evidence="20">
    <location>
        <position position="1"/>
    </location>
</feature>
<dbReference type="InterPro" id="IPR001834">
    <property type="entry name" value="CBR-like"/>
</dbReference>
<reference evidence="20" key="1">
    <citation type="submission" date="2021-06" db="EMBL/GenBank/DDBJ databases">
        <authorList>
            <person name="Kallberg Y."/>
            <person name="Tangrot J."/>
            <person name="Rosling A."/>
        </authorList>
    </citation>
    <scope>NUCLEOTIDE SEQUENCE</scope>
    <source>
        <strain evidence="20">FL966</strain>
    </source>
</reference>
<evidence type="ECO:0000256" key="14">
    <source>
        <dbReference type="ARBA" id="ARBA00039438"/>
    </source>
</evidence>
<keyword evidence="10 18" id="KW-1133">Transmembrane helix</keyword>
<protein>
    <recommendedName>
        <fullName evidence="14">NADH-cytochrome b5 reductase 1</fullName>
        <ecNumber evidence="5">1.6.2.2</ecNumber>
    </recommendedName>
    <alternativeName>
        <fullName evidence="15">Microsomal cytochrome b reductase</fullName>
    </alternativeName>
</protein>
<comment type="pathway">
    <text evidence="3">Protein modification; peptidyl-diphthamide biosynthesis.</text>
</comment>
<dbReference type="SUPFAM" id="SSF63380">
    <property type="entry name" value="Riboflavin synthase domain-like"/>
    <property type="match status" value="1"/>
</dbReference>
<dbReference type="PRINTS" id="PR00371">
    <property type="entry name" value="FPNCR"/>
</dbReference>
<dbReference type="InterPro" id="IPR001709">
    <property type="entry name" value="Flavoprot_Pyr_Nucl_cyt_Rdtase"/>
</dbReference>
<evidence type="ECO:0000256" key="4">
    <source>
        <dbReference type="ARBA" id="ARBA00006105"/>
    </source>
</evidence>
<dbReference type="OrthoDB" id="432685at2759"/>
<comment type="subcellular location">
    <subcellularLocation>
        <location evidence="2">Mitochondrion outer membrane</location>
    </subcellularLocation>
</comment>
<dbReference type="InterPro" id="IPR008333">
    <property type="entry name" value="Cbr1-like_FAD-bd_dom"/>
</dbReference>
<dbReference type="GO" id="GO:0090524">
    <property type="term" value="F:cytochrome-b5 reductase activity, acting on NADH"/>
    <property type="evidence" value="ECO:0007669"/>
    <property type="project" value="UniProtKB-EC"/>
</dbReference>
<dbReference type="InterPro" id="IPR017927">
    <property type="entry name" value="FAD-bd_FR_type"/>
</dbReference>
<feature type="binding site" evidence="17">
    <location>
        <position position="89"/>
    </location>
    <ligand>
        <name>FAD</name>
        <dbReference type="ChEBI" id="CHEBI:57692"/>
    </ligand>
</feature>
<feature type="binding site" evidence="17">
    <location>
        <position position="99"/>
    </location>
    <ligand>
        <name>FAD</name>
        <dbReference type="ChEBI" id="CHEBI:57692"/>
    </ligand>
</feature>
<evidence type="ECO:0000256" key="3">
    <source>
        <dbReference type="ARBA" id="ARBA00005156"/>
    </source>
</evidence>
<evidence type="ECO:0000256" key="8">
    <source>
        <dbReference type="ARBA" id="ARBA00022787"/>
    </source>
</evidence>
<feature type="transmembrane region" description="Helical" evidence="18">
    <location>
        <begin position="28"/>
        <end position="47"/>
    </location>
</feature>
<keyword evidence="7 18" id="KW-0812">Transmembrane</keyword>
<feature type="binding site" evidence="17">
    <location>
        <position position="140"/>
    </location>
    <ligand>
        <name>FAD</name>
        <dbReference type="ChEBI" id="CHEBI:57692"/>
    </ligand>
</feature>
<keyword evidence="8" id="KW-1000">Mitochondrion outer membrane</keyword>
<dbReference type="AlphaFoldDB" id="A0A9N9NL54"/>
<evidence type="ECO:0000256" key="2">
    <source>
        <dbReference type="ARBA" id="ARBA00004294"/>
    </source>
</evidence>
<feature type="binding site" evidence="17">
    <location>
        <position position="72"/>
    </location>
    <ligand>
        <name>FAD</name>
        <dbReference type="ChEBI" id="CHEBI:57692"/>
    </ligand>
</feature>
<evidence type="ECO:0000256" key="15">
    <source>
        <dbReference type="ARBA" id="ARBA00041901"/>
    </source>
</evidence>
<dbReference type="EC" id="1.6.2.2" evidence="5"/>
<feature type="binding site" evidence="17">
    <location>
        <position position="91"/>
    </location>
    <ligand>
        <name>FAD</name>
        <dbReference type="ChEBI" id="CHEBI:57692"/>
    </ligand>
</feature>
<comment type="caution">
    <text evidence="20">The sequence shown here is derived from an EMBL/GenBank/DDBJ whole genome shotgun (WGS) entry which is preliminary data.</text>
</comment>
<keyword evidence="6 17" id="KW-0285">Flavoprotein</keyword>
<organism evidence="20 21">
    <name type="scientific">Cetraspora pellucida</name>
    <dbReference type="NCBI Taxonomy" id="1433469"/>
    <lineage>
        <taxon>Eukaryota</taxon>
        <taxon>Fungi</taxon>
        <taxon>Fungi incertae sedis</taxon>
        <taxon>Mucoromycota</taxon>
        <taxon>Glomeromycotina</taxon>
        <taxon>Glomeromycetes</taxon>
        <taxon>Diversisporales</taxon>
        <taxon>Gigasporaceae</taxon>
        <taxon>Cetraspora</taxon>
    </lineage>
</organism>
<feature type="transmembrane region" description="Helical" evidence="18">
    <location>
        <begin position="5"/>
        <end position="22"/>
    </location>
</feature>
<feature type="binding site" evidence="17">
    <location>
        <position position="74"/>
    </location>
    <ligand>
        <name>FAD</name>
        <dbReference type="ChEBI" id="CHEBI:57692"/>
    </ligand>
</feature>
<dbReference type="Pfam" id="PF00175">
    <property type="entry name" value="NAD_binding_1"/>
    <property type="match status" value="1"/>
</dbReference>
<evidence type="ECO:0000313" key="20">
    <source>
        <dbReference type="EMBL" id="CAG8743662.1"/>
    </source>
</evidence>
<feature type="binding site" evidence="17">
    <location>
        <position position="98"/>
    </location>
    <ligand>
        <name>FAD</name>
        <dbReference type="ChEBI" id="CHEBI:57692"/>
    </ligand>
</feature>
<dbReference type="Gene3D" id="3.40.50.80">
    <property type="entry name" value="Nucleotide-binding domain of ferredoxin-NADP reductase (FNR) module"/>
    <property type="match status" value="1"/>
</dbReference>
<dbReference type="PANTHER" id="PTHR19370:SF184">
    <property type="entry name" value="NADH-CYTOCHROME B5 REDUCTASE-LIKE"/>
    <property type="match status" value="1"/>
</dbReference>
<evidence type="ECO:0000256" key="16">
    <source>
        <dbReference type="ARBA" id="ARBA00049138"/>
    </source>
</evidence>